<dbReference type="AlphaFoldDB" id="A0AAI8VS31"/>
<protein>
    <submittedName>
        <fullName evidence="2">Uu.00g056140.m01.CDS01</fullName>
    </submittedName>
</protein>
<reference evidence="2" key="1">
    <citation type="submission" date="2023-10" db="EMBL/GenBank/DDBJ databases">
        <authorList>
            <person name="Hackl T."/>
        </authorList>
    </citation>
    <scope>NUCLEOTIDE SEQUENCE</scope>
</reference>
<evidence type="ECO:0000313" key="3">
    <source>
        <dbReference type="Proteomes" id="UP001295740"/>
    </source>
</evidence>
<accession>A0AAI8VS31</accession>
<evidence type="ECO:0000313" key="2">
    <source>
        <dbReference type="EMBL" id="CAJ2509714.1"/>
    </source>
</evidence>
<dbReference type="EMBL" id="CAUWAG010000013">
    <property type="protein sequence ID" value="CAJ2509714.1"/>
    <property type="molecule type" value="Genomic_DNA"/>
</dbReference>
<comment type="caution">
    <text evidence="2">The sequence shown here is derived from an EMBL/GenBank/DDBJ whole genome shotgun (WGS) entry which is preliminary data.</text>
</comment>
<gene>
    <name evidence="2" type="ORF">KHLLAP_LOCUS10182</name>
</gene>
<organism evidence="2 3">
    <name type="scientific">Anthostomella pinea</name>
    <dbReference type="NCBI Taxonomy" id="933095"/>
    <lineage>
        <taxon>Eukaryota</taxon>
        <taxon>Fungi</taxon>
        <taxon>Dikarya</taxon>
        <taxon>Ascomycota</taxon>
        <taxon>Pezizomycotina</taxon>
        <taxon>Sordariomycetes</taxon>
        <taxon>Xylariomycetidae</taxon>
        <taxon>Xylariales</taxon>
        <taxon>Xylariaceae</taxon>
        <taxon>Anthostomella</taxon>
    </lineage>
</organism>
<dbReference type="Proteomes" id="UP001295740">
    <property type="component" value="Unassembled WGS sequence"/>
</dbReference>
<sequence length="135" mass="14433">MAPTDRICTLPKQAGADNYAKIHDGGRSGVEGCLVFEIGPSAYDLIQAGDQELALNNKHDNEVNAVVLSRRQGGLKCNTLLQKHGDPLKGRNQTHSQSSHIGMVPQTKLPKTTSMPTTTTAERPISSANASGGWR</sequence>
<feature type="compositionally biased region" description="Polar residues" evidence="1">
    <location>
        <begin position="126"/>
        <end position="135"/>
    </location>
</feature>
<proteinExistence type="predicted"/>
<feature type="compositionally biased region" description="Low complexity" evidence="1">
    <location>
        <begin position="107"/>
        <end position="120"/>
    </location>
</feature>
<feature type="compositionally biased region" description="Polar residues" evidence="1">
    <location>
        <begin position="91"/>
        <end position="100"/>
    </location>
</feature>
<name>A0AAI8VS31_9PEZI</name>
<evidence type="ECO:0000256" key="1">
    <source>
        <dbReference type="SAM" id="MobiDB-lite"/>
    </source>
</evidence>
<feature type="region of interest" description="Disordered" evidence="1">
    <location>
        <begin position="84"/>
        <end position="135"/>
    </location>
</feature>
<keyword evidence="3" id="KW-1185">Reference proteome</keyword>